<dbReference type="PRINTS" id="PR00469">
    <property type="entry name" value="PNDRDTASEII"/>
</dbReference>
<dbReference type="Pfam" id="PF01571">
    <property type="entry name" value="GCV_T"/>
    <property type="match status" value="1"/>
</dbReference>
<dbReference type="Gene3D" id="3.30.1360.120">
    <property type="entry name" value="Probable tRNA modification gtpase trme, domain 1"/>
    <property type="match status" value="1"/>
</dbReference>
<accession>A0A5M7BT18</accession>
<keyword evidence="7" id="KW-1185">Reference proteome</keyword>
<dbReference type="PRINTS" id="PR00368">
    <property type="entry name" value="FADPNR"/>
</dbReference>
<dbReference type="PANTHER" id="PTHR43757">
    <property type="entry name" value="AMINOMETHYLTRANSFERASE"/>
    <property type="match status" value="1"/>
</dbReference>
<dbReference type="Gene3D" id="3.50.50.60">
    <property type="entry name" value="FAD/NAD(P)-binding domain"/>
    <property type="match status" value="1"/>
</dbReference>
<dbReference type="OrthoDB" id="5287468at2"/>
<gene>
    <name evidence="6" type="ORF">F1721_21480</name>
</gene>
<sequence length="940" mass="100073">MTRLGQGGRIDRTRTLRFSVDGIELTGHPGDTLASALLANGRIEVGPSIYRDRPRGILTADGTEPNALVQVLSGGPEPMVPATTLELHDGLQVASLSGIGWLSAAPDPAVYDKKYVHADVVVVGAGPAGIAAALAAGRSGARVLLVEQGRELGGALLDGGERIDGRSAGEWIARAAREFVDLPEVRVLTRAAAVGYYDHNYLLIAERRGTRQRLWHVRAQRVVLATGAHERPMVFADNDRPGIMLASAVRTYLKRFAVLPGRDAVVVTTSDSAYQTAADLAAAGARVRAVVDTRPEPPQRLVDLADSLGAQVFTGAAVIGTSGNGRITSARIGDLEGAGTPVDVECDLLAVCGGWNPAVGLFSQTGGALRWDRLVAGFVPEQEPGRPKVIGAARGTYDLAGCLAQGLAAGAEAATASGFRIAAPPVPPVAGDRPVAAPRPVWLVPGESGEPAEWTQHFVDLQRDATVADVWRAVGAGMRSVEHVKRYTTIGTGSDQGKTSGVNAIGVIAEALGAESPGEVGTTTFRPPHAPVSFALLAGRDRGELHDPVRTTPMHSWHVAHGAVFEDVGQWKRPRYYPRPGEDMAAAVHRECLAARTGVAMQDVSTLGRIEVVGPDAPEFLNRIYTNAFAKLPVGKARYGVMCTADGMVFDDGVSMRLAEDRYLMSTTTGGAAKVLEWLEEWLQTEWPHLAVHCTSVTEQWAAVAVVGPDSREVVARLAPDLDVSNEAFGFLEFRETALANGIPARISRISFSGELAYEINVPSWYGLALWEAVGEAGQDLGITPYGTETMHVLRAEKGFVIVGQDTDGTVTPQDLGMDWVVSKRKDFVGKRSFARPDTARADRKQLVGLLPVEPGELLPEGAQLVAPDVPLEPPVPMLGHVTSSYRSAVLDRTFAMALVRGGRGRIGEVLHVPVDGRRIPVEVTEPVFYDVEGARRDGR</sequence>
<dbReference type="RefSeq" id="WP_150068516.1">
    <property type="nucleotide sequence ID" value="NZ_JBEPDJ010000001.1"/>
</dbReference>
<evidence type="ECO:0000256" key="1">
    <source>
        <dbReference type="ARBA" id="ARBA00008609"/>
    </source>
</evidence>
<name>A0A5M7BT18_SACHI</name>
<dbReference type="Pfam" id="PF12831">
    <property type="entry name" value="FAD_oxidored"/>
    <property type="match status" value="1"/>
</dbReference>
<evidence type="ECO:0000259" key="3">
    <source>
        <dbReference type="Pfam" id="PF01571"/>
    </source>
</evidence>
<dbReference type="Gene3D" id="3.10.20.440">
    <property type="entry name" value="2Fe-2S iron-sulphur cluster binding domain, sarcosine oxidase, alpha subunit, N-terminal domain"/>
    <property type="match status" value="1"/>
</dbReference>
<dbReference type="InterPro" id="IPR029043">
    <property type="entry name" value="GcvT/YgfZ_C"/>
</dbReference>
<keyword evidence="2" id="KW-0560">Oxidoreductase</keyword>
<dbReference type="InterPro" id="IPR006222">
    <property type="entry name" value="GCVT_N"/>
</dbReference>
<dbReference type="Proteomes" id="UP000323946">
    <property type="component" value="Unassembled WGS sequence"/>
</dbReference>
<feature type="domain" description="Aminomethyltransferase C-terminal" evidence="4">
    <location>
        <begin position="845"/>
        <end position="931"/>
    </location>
</feature>
<dbReference type="InterPro" id="IPR028896">
    <property type="entry name" value="GcvT/YgfZ/DmdA"/>
</dbReference>
<evidence type="ECO:0000259" key="5">
    <source>
        <dbReference type="Pfam" id="PF17806"/>
    </source>
</evidence>
<evidence type="ECO:0000259" key="4">
    <source>
        <dbReference type="Pfam" id="PF08669"/>
    </source>
</evidence>
<dbReference type="InterPro" id="IPR013977">
    <property type="entry name" value="GcvT_C"/>
</dbReference>
<dbReference type="SUPFAM" id="SSF101790">
    <property type="entry name" value="Aminomethyltransferase beta-barrel domain"/>
    <property type="match status" value="1"/>
</dbReference>
<dbReference type="GO" id="GO:0016491">
    <property type="term" value="F:oxidoreductase activity"/>
    <property type="evidence" value="ECO:0007669"/>
    <property type="project" value="UniProtKB-KW"/>
</dbReference>
<dbReference type="SUPFAM" id="SSF103025">
    <property type="entry name" value="Folate-binding domain"/>
    <property type="match status" value="1"/>
</dbReference>
<comment type="similarity">
    <text evidence="1">Belongs to the GcvT family.</text>
</comment>
<comment type="caution">
    <text evidence="6">The sequence shown here is derived from an EMBL/GenBank/DDBJ whole genome shotgun (WGS) entry which is preliminary data.</text>
</comment>
<dbReference type="EMBL" id="VWPH01000009">
    <property type="protein sequence ID" value="KAA5831308.1"/>
    <property type="molecule type" value="Genomic_DNA"/>
</dbReference>
<dbReference type="InterPro" id="IPR041117">
    <property type="entry name" value="SoxA_A3"/>
</dbReference>
<dbReference type="InterPro" id="IPR041854">
    <property type="entry name" value="BFD-like_2Fe2S-bd_dom_sf"/>
</dbReference>
<evidence type="ECO:0000313" key="7">
    <source>
        <dbReference type="Proteomes" id="UP000323946"/>
    </source>
</evidence>
<feature type="domain" description="SoxA A3" evidence="5">
    <location>
        <begin position="455"/>
        <end position="540"/>
    </location>
</feature>
<reference evidence="6 7" key="1">
    <citation type="submission" date="2019-09" db="EMBL/GenBank/DDBJ databases">
        <title>Draft genome sequence of the thermophilic Saccharopolyspora hirsuta VKM Ac-666T.</title>
        <authorList>
            <person name="Lobastova T.G."/>
            <person name="Fokina V."/>
            <person name="Bragin E.Y."/>
            <person name="Shtratnikova V.Y."/>
            <person name="Starodumova I.P."/>
            <person name="Tarlachkov S.V."/>
            <person name="Donova M.V."/>
        </authorList>
    </citation>
    <scope>NUCLEOTIDE SEQUENCE [LARGE SCALE GENOMIC DNA]</scope>
    <source>
        <strain evidence="6 7">VKM Ac-666</strain>
    </source>
</reference>
<dbReference type="Pfam" id="PF17806">
    <property type="entry name" value="SO_alpha_A3"/>
    <property type="match status" value="1"/>
</dbReference>
<organism evidence="6 7">
    <name type="scientific">Saccharopolyspora hirsuta</name>
    <dbReference type="NCBI Taxonomy" id="1837"/>
    <lineage>
        <taxon>Bacteria</taxon>
        <taxon>Bacillati</taxon>
        <taxon>Actinomycetota</taxon>
        <taxon>Actinomycetes</taxon>
        <taxon>Pseudonocardiales</taxon>
        <taxon>Pseudonocardiaceae</taxon>
        <taxon>Saccharopolyspora</taxon>
    </lineage>
</organism>
<dbReference type="InterPro" id="IPR027266">
    <property type="entry name" value="TrmE/GcvT-like"/>
</dbReference>
<dbReference type="InterPro" id="IPR042204">
    <property type="entry name" value="2Fe-2S-bd_N"/>
</dbReference>
<evidence type="ECO:0000256" key="2">
    <source>
        <dbReference type="ARBA" id="ARBA00023002"/>
    </source>
</evidence>
<dbReference type="InterPro" id="IPR036188">
    <property type="entry name" value="FAD/NAD-bd_sf"/>
</dbReference>
<proteinExistence type="inferred from homology"/>
<dbReference type="Pfam" id="PF13510">
    <property type="entry name" value="Fer2_4"/>
    <property type="match status" value="1"/>
</dbReference>
<dbReference type="PANTHER" id="PTHR43757:SF2">
    <property type="entry name" value="AMINOMETHYLTRANSFERASE, MITOCHONDRIAL"/>
    <property type="match status" value="1"/>
</dbReference>
<dbReference type="SUPFAM" id="SSF51905">
    <property type="entry name" value="FAD/NAD(P)-binding domain"/>
    <property type="match status" value="1"/>
</dbReference>
<evidence type="ECO:0000313" key="6">
    <source>
        <dbReference type="EMBL" id="KAA5831308.1"/>
    </source>
</evidence>
<dbReference type="Pfam" id="PF08669">
    <property type="entry name" value="GCV_T_C"/>
    <property type="match status" value="1"/>
</dbReference>
<protein>
    <submittedName>
        <fullName evidence="6">FAD-dependent oxidoreductase</fullName>
    </submittedName>
</protein>
<dbReference type="SMR" id="A0A5M7BT18"/>
<dbReference type="Gene3D" id="1.10.10.1100">
    <property type="entry name" value="BFD-like [2Fe-2S]-binding domain"/>
    <property type="match status" value="1"/>
</dbReference>
<feature type="domain" description="GCVT N-terminal" evidence="3">
    <location>
        <begin position="554"/>
        <end position="826"/>
    </location>
</feature>
<dbReference type="AlphaFoldDB" id="A0A5M7BT18"/>